<keyword evidence="4" id="KW-0560">Oxidoreductase</keyword>
<protein>
    <submittedName>
        <fullName evidence="8">Tartrate dehydrogenase</fullName>
    </submittedName>
</protein>
<dbReference type="Proteomes" id="UP001500575">
    <property type="component" value="Unassembled WGS sequence"/>
</dbReference>
<dbReference type="InterPro" id="IPR050501">
    <property type="entry name" value="ICDH/IPMDH"/>
</dbReference>
<comment type="cofactor">
    <cofactor evidence="1">
        <name>Mn(2+)</name>
        <dbReference type="ChEBI" id="CHEBI:29035"/>
    </cofactor>
</comment>
<dbReference type="PANTHER" id="PTHR43275:SF1">
    <property type="entry name" value="D-MALATE DEHYDROGENASE [DECARBOXYLATING]"/>
    <property type="match status" value="1"/>
</dbReference>
<reference evidence="8 9" key="1">
    <citation type="journal article" date="2019" name="Int. J. Syst. Evol. Microbiol.">
        <title>The Global Catalogue of Microorganisms (GCM) 10K type strain sequencing project: providing services to taxonomists for standard genome sequencing and annotation.</title>
        <authorList>
            <consortium name="The Broad Institute Genomics Platform"/>
            <consortium name="The Broad Institute Genome Sequencing Center for Infectious Disease"/>
            <person name="Wu L."/>
            <person name="Ma J."/>
        </authorList>
    </citation>
    <scope>NUCLEOTIDE SEQUENCE [LARGE SCALE GENOMIC DNA]</scope>
    <source>
        <strain evidence="8 9">JCM 16021</strain>
    </source>
</reference>
<sequence length="349" mass="36749">MSRSHSIAVIAGDGIGPEVVSVALACAERAAARHDVRLTWRELDWGCERYARSGTFMPDDGLDQLASADAILLGAVGWPSVPDHLSLWGLLIPIRRAFDQYVNLRPARLLPGVVSPLRGVDELDLVIVRENVEGEYSQVGGVVEENARATTALQQSVFTRRGIERVTRYAAKLAAERSGRLTSATKSNGLVHSMPFWDQVVAEVCAQEDVAVEAVHVDALAARLVTAPGSCDVVVGSNLFGDILSDLASAIAGSLGVAPSANLNPERDHPSMFEPIHGSAPDIAGKGVANPVATLWAASMMLAHLGEAEAADDLYSAFTGVMADGCLTADLGGSATTSEFGAEVVRRLS</sequence>
<accession>A0ABN2Y8N3</accession>
<dbReference type="Gene3D" id="3.40.718.10">
    <property type="entry name" value="Isopropylmalate Dehydrogenase"/>
    <property type="match status" value="1"/>
</dbReference>
<keyword evidence="9" id="KW-1185">Reference proteome</keyword>
<dbReference type="Pfam" id="PF00180">
    <property type="entry name" value="Iso_dh"/>
    <property type="match status" value="1"/>
</dbReference>
<dbReference type="RefSeq" id="WP_344303343.1">
    <property type="nucleotide sequence ID" value="NZ_BAAAQQ010000009.1"/>
</dbReference>
<proteinExistence type="predicted"/>
<keyword evidence="5" id="KW-0520">NAD</keyword>
<name>A0ABN2Y8N3_9ACTN</name>
<dbReference type="EMBL" id="BAAAQQ010000009">
    <property type="protein sequence ID" value="GAA2122587.1"/>
    <property type="molecule type" value="Genomic_DNA"/>
</dbReference>
<dbReference type="PANTHER" id="PTHR43275">
    <property type="entry name" value="D-MALATE DEHYDROGENASE [DECARBOXYLATING]"/>
    <property type="match status" value="1"/>
</dbReference>
<dbReference type="SMART" id="SM01329">
    <property type="entry name" value="Iso_dh"/>
    <property type="match status" value="1"/>
</dbReference>
<keyword evidence="3" id="KW-0479">Metal-binding</keyword>
<evidence type="ECO:0000313" key="8">
    <source>
        <dbReference type="EMBL" id="GAA2122587.1"/>
    </source>
</evidence>
<evidence type="ECO:0000256" key="4">
    <source>
        <dbReference type="ARBA" id="ARBA00023002"/>
    </source>
</evidence>
<keyword evidence="6" id="KW-0464">Manganese</keyword>
<evidence type="ECO:0000256" key="6">
    <source>
        <dbReference type="ARBA" id="ARBA00023211"/>
    </source>
</evidence>
<gene>
    <name evidence="8" type="ORF">GCM10009843_17820</name>
</gene>
<evidence type="ECO:0000313" key="9">
    <source>
        <dbReference type="Proteomes" id="UP001500575"/>
    </source>
</evidence>
<dbReference type="InterPro" id="IPR019818">
    <property type="entry name" value="IsoCit/isopropylmalate_DH_CS"/>
</dbReference>
<comment type="caution">
    <text evidence="8">The sequence shown here is derived from an EMBL/GenBank/DDBJ whole genome shotgun (WGS) entry which is preliminary data.</text>
</comment>
<evidence type="ECO:0000256" key="2">
    <source>
        <dbReference type="ARBA" id="ARBA00001946"/>
    </source>
</evidence>
<comment type="cofactor">
    <cofactor evidence="2">
        <name>Mg(2+)</name>
        <dbReference type="ChEBI" id="CHEBI:18420"/>
    </cofactor>
</comment>
<evidence type="ECO:0000259" key="7">
    <source>
        <dbReference type="SMART" id="SM01329"/>
    </source>
</evidence>
<dbReference type="InterPro" id="IPR024084">
    <property type="entry name" value="IsoPropMal-DH-like_dom"/>
</dbReference>
<organism evidence="8 9">
    <name type="scientific">Nocardioides bigeumensis</name>
    <dbReference type="NCBI Taxonomy" id="433657"/>
    <lineage>
        <taxon>Bacteria</taxon>
        <taxon>Bacillati</taxon>
        <taxon>Actinomycetota</taxon>
        <taxon>Actinomycetes</taxon>
        <taxon>Propionibacteriales</taxon>
        <taxon>Nocardioidaceae</taxon>
        <taxon>Nocardioides</taxon>
    </lineage>
</organism>
<dbReference type="PROSITE" id="PS00470">
    <property type="entry name" value="IDH_IMDH"/>
    <property type="match status" value="1"/>
</dbReference>
<evidence type="ECO:0000256" key="5">
    <source>
        <dbReference type="ARBA" id="ARBA00023027"/>
    </source>
</evidence>
<dbReference type="SUPFAM" id="SSF53659">
    <property type="entry name" value="Isocitrate/Isopropylmalate dehydrogenase-like"/>
    <property type="match status" value="1"/>
</dbReference>
<feature type="domain" description="Isopropylmalate dehydrogenase-like" evidence="7">
    <location>
        <begin position="6"/>
        <end position="344"/>
    </location>
</feature>
<evidence type="ECO:0000256" key="1">
    <source>
        <dbReference type="ARBA" id="ARBA00001936"/>
    </source>
</evidence>
<evidence type="ECO:0000256" key="3">
    <source>
        <dbReference type="ARBA" id="ARBA00022723"/>
    </source>
</evidence>